<evidence type="ECO:0000256" key="2">
    <source>
        <dbReference type="ARBA" id="ARBA00022448"/>
    </source>
</evidence>
<dbReference type="InterPro" id="IPR037272">
    <property type="entry name" value="SNS_sf"/>
</dbReference>
<evidence type="ECO:0000256" key="3">
    <source>
        <dbReference type="ARBA" id="ARBA00022692"/>
    </source>
</evidence>
<protein>
    <submittedName>
        <fullName evidence="7">Sodium-dependent transporter</fullName>
    </submittedName>
</protein>
<feature type="transmembrane region" description="Helical" evidence="6">
    <location>
        <begin position="396"/>
        <end position="415"/>
    </location>
</feature>
<evidence type="ECO:0000256" key="6">
    <source>
        <dbReference type="SAM" id="Phobius"/>
    </source>
</evidence>
<keyword evidence="8" id="KW-1185">Reference proteome</keyword>
<feature type="transmembrane region" description="Helical" evidence="6">
    <location>
        <begin position="171"/>
        <end position="196"/>
    </location>
</feature>
<reference evidence="7 8" key="1">
    <citation type="submission" date="2018-09" db="EMBL/GenBank/DDBJ databases">
        <title>Whole genome sequencing of Idiomarina andamanensis W-5T (LMG 29773T= JCM 31645T).</title>
        <authorList>
            <person name="Das S.K."/>
        </authorList>
    </citation>
    <scope>NUCLEOTIDE SEQUENCE [LARGE SCALE GENOMIC DNA]</scope>
    <source>
        <strain evidence="7 8">W-5T</strain>
    </source>
</reference>
<dbReference type="KEGG" id="panm:D3795_05485"/>
<feature type="transmembrane region" description="Helical" evidence="6">
    <location>
        <begin position="12"/>
        <end position="35"/>
    </location>
</feature>
<feature type="transmembrane region" description="Helical" evidence="6">
    <location>
        <begin position="87"/>
        <end position="113"/>
    </location>
</feature>
<feature type="transmembrane region" description="Helical" evidence="6">
    <location>
        <begin position="216"/>
        <end position="238"/>
    </location>
</feature>
<feature type="transmembrane region" description="Helical" evidence="6">
    <location>
        <begin position="305"/>
        <end position="330"/>
    </location>
</feature>
<feature type="transmembrane region" description="Helical" evidence="6">
    <location>
        <begin position="351"/>
        <end position="376"/>
    </location>
</feature>
<feature type="transmembrane region" description="Helical" evidence="6">
    <location>
        <begin position="142"/>
        <end position="159"/>
    </location>
</feature>
<dbReference type="NCBIfam" id="NF037979">
    <property type="entry name" value="Na_transp"/>
    <property type="match status" value="1"/>
</dbReference>
<dbReference type="PANTHER" id="PTHR42948">
    <property type="entry name" value="TRANSPORTER"/>
    <property type="match status" value="1"/>
</dbReference>
<keyword evidence="3 6" id="KW-0812">Transmembrane</keyword>
<keyword evidence="4 6" id="KW-1133">Transmembrane helix</keyword>
<dbReference type="SUPFAM" id="SSF161070">
    <property type="entry name" value="SNF-like"/>
    <property type="match status" value="1"/>
</dbReference>
<accession>A0AA92ILN1</accession>
<dbReference type="Proteomes" id="UP000427820">
    <property type="component" value="Chromosome"/>
</dbReference>
<evidence type="ECO:0000256" key="4">
    <source>
        <dbReference type="ARBA" id="ARBA00022989"/>
    </source>
</evidence>
<dbReference type="InterPro" id="IPR047218">
    <property type="entry name" value="YocR/YhdH-like"/>
</dbReference>
<dbReference type="RefSeq" id="WP_156266919.1">
    <property type="nucleotide sequence ID" value="NZ_CP032551.1"/>
</dbReference>
<proteinExistence type="predicted"/>
<name>A0AA92ILN1_9GAMM</name>
<dbReference type="GO" id="GO:0016020">
    <property type="term" value="C:membrane"/>
    <property type="evidence" value="ECO:0007669"/>
    <property type="project" value="UniProtKB-SubCell"/>
</dbReference>
<comment type="subcellular location">
    <subcellularLocation>
        <location evidence="1">Membrane</location>
        <topology evidence="1">Multi-pass membrane protein</topology>
    </subcellularLocation>
</comment>
<dbReference type="Pfam" id="PF00209">
    <property type="entry name" value="SNF"/>
    <property type="match status" value="2"/>
</dbReference>
<evidence type="ECO:0000256" key="1">
    <source>
        <dbReference type="ARBA" id="ARBA00004141"/>
    </source>
</evidence>
<feature type="transmembrane region" description="Helical" evidence="6">
    <location>
        <begin position="441"/>
        <end position="463"/>
    </location>
</feature>
<dbReference type="CDD" id="cd10336">
    <property type="entry name" value="SLC6sbd_Tyt1-Like"/>
    <property type="match status" value="1"/>
</dbReference>
<evidence type="ECO:0000256" key="5">
    <source>
        <dbReference type="ARBA" id="ARBA00023136"/>
    </source>
</evidence>
<keyword evidence="2" id="KW-0813">Transport</keyword>
<evidence type="ECO:0000313" key="8">
    <source>
        <dbReference type="Proteomes" id="UP000427820"/>
    </source>
</evidence>
<feature type="transmembrane region" description="Helical" evidence="6">
    <location>
        <begin position="41"/>
        <end position="66"/>
    </location>
</feature>
<dbReference type="EMBL" id="CP032551">
    <property type="protein sequence ID" value="QGT95655.1"/>
    <property type="molecule type" value="Genomic_DNA"/>
</dbReference>
<dbReference type="PRINTS" id="PR00176">
    <property type="entry name" value="NANEUSMPORT"/>
</dbReference>
<dbReference type="PROSITE" id="PS50267">
    <property type="entry name" value="NA_NEUROTRAN_SYMP_3"/>
    <property type="match status" value="1"/>
</dbReference>
<dbReference type="PANTHER" id="PTHR42948:SF1">
    <property type="entry name" value="TRANSPORTER"/>
    <property type="match status" value="1"/>
</dbReference>
<dbReference type="InterPro" id="IPR000175">
    <property type="entry name" value="Na/ntran_symport"/>
</dbReference>
<feature type="transmembrane region" description="Helical" evidence="6">
    <location>
        <begin position="250"/>
        <end position="274"/>
    </location>
</feature>
<organism evidence="7 8">
    <name type="scientific">Pseudidiomarina andamanensis</name>
    <dbReference type="NCBI Taxonomy" id="1940690"/>
    <lineage>
        <taxon>Bacteria</taxon>
        <taxon>Pseudomonadati</taxon>
        <taxon>Pseudomonadota</taxon>
        <taxon>Gammaproteobacteria</taxon>
        <taxon>Alteromonadales</taxon>
        <taxon>Idiomarinaceae</taxon>
        <taxon>Pseudidiomarina</taxon>
    </lineage>
</organism>
<sequence>MSASREHFSSKIGFILAAAGSAVGIGNLVGFPVAATKNGGGAFLLIYAFFVAFICLPVMLAEMGLGRRAQHSPYKAYSELGQGLKRWRLAGLLATITPFMIAVFYMVITVWIFGYLVQSLLGNLDALASEGFFGNFVNDYDFIWYLVGVTIIINFILVGGVRKGIERASKILMPTLFLMLILLVIFVLTLDNAWAGVQFYLVPDFSQINGSVINGALAQAFFSLSLGMGILITYGSYFRRSDDIVTSGKLVAVTDTAVAFIAGLMTLPAIFAIYPDTNPDSLSDSSVSMIFSFFPNIFLALSESVGYFAASIAATIFFLLAFVAAITSLVSIIEVPTSSLMEKRDISRKKALLIMGIAITVLTLIAATSFGLVPWFTAFTSYAGADKSVFDVIYDVFYDTILPLNGLLICLFVRFRWKRSQLTAELSEGNQAYATSWLEKYVSFAIGTFIPLILAVVFINTVLTKFFAISII</sequence>
<keyword evidence="5 6" id="KW-0472">Membrane</keyword>
<evidence type="ECO:0000313" key="7">
    <source>
        <dbReference type="EMBL" id="QGT95655.1"/>
    </source>
</evidence>
<gene>
    <name evidence="7" type="ORF">D3795_05485</name>
</gene>
<dbReference type="AlphaFoldDB" id="A0AA92ILN1"/>